<protein>
    <recommendedName>
        <fullName evidence="3">Hydrolase</fullName>
    </recommendedName>
</protein>
<dbReference type="GO" id="GO:0016787">
    <property type="term" value="F:hydrolase activity"/>
    <property type="evidence" value="ECO:0007669"/>
    <property type="project" value="InterPro"/>
</dbReference>
<dbReference type="Pfam" id="PF06821">
    <property type="entry name" value="Ser_hydrolase"/>
    <property type="match status" value="1"/>
</dbReference>
<dbReference type="RefSeq" id="WP_006591775.1">
    <property type="nucleotide sequence ID" value="NZ_BAHD01000017.1"/>
</dbReference>
<comment type="caution">
    <text evidence="1">The sequence shown here is derived from an EMBL/GenBank/DDBJ whole genome shotgun (WGS) entry which is preliminary data.</text>
</comment>
<dbReference type="InterPro" id="IPR010662">
    <property type="entry name" value="RBBP9/YdeN"/>
</dbReference>
<keyword evidence="2" id="KW-1185">Reference proteome</keyword>
<dbReference type="STRING" id="1184609.KILIM_017_00890"/>
<accession>K6VGD6</accession>
<dbReference type="InterPro" id="IPR029058">
    <property type="entry name" value="AB_hydrolase_fold"/>
</dbReference>
<dbReference type="EMBL" id="BAHD01000017">
    <property type="protein sequence ID" value="GAB95243.1"/>
    <property type="molecule type" value="Genomic_DNA"/>
</dbReference>
<dbReference type="OrthoDB" id="9804993at2"/>
<evidence type="ECO:0000313" key="1">
    <source>
        <dbReference type="EMBL" id="GAB95243.1"/>
    </source>
</evidence>
<reference evidence="1 2" key="1">
    <citation type="submission" date="2012-08" db="EMBL/GenBank/DDBJ databases">
        <title>Whole genome shotgun sequence of Kineosphaera limosa NBRC 100340.</title>
        <authorList>
            <person name="Yoshida I."/>
            <person name="Isaki S."/>
            <person name="Hosoyama A."/>
            <person name="Tsuchikane K."/>
            <person name="Katsumata H."/>
            <person name="Ando Y."/>
            <person name="Ohji S."/>
            <person name="Hamada M."/>
            <person name="Tamura T."/>
            <person name="Yamazoe A."/>
            <person name="Yamazaki S."/>
            <person name="Fujita N."/>
        </authorList>
    </citation>
    <scope>NUCLEOTIDE SEQUENCE [LARGE SCALE GENOMIC DNA]</scope>
    <source>
        <strain evidence="1 2">NBRC 100340</strain>
    </source>
</reference>
<dbReference type="AlphaFoldDB" id="K6VGD6"/>
<evidence type="ECO:0008006" key="3">
    <source>
        <dbReference type="Google" id="ProtNLM"/>
    </source>
</evidence>
<name>K6VGD6_9MICO</name>
<gene>
    <name evidence="1" type="ORF">KILIM_017_00890</name>
</gene>
<dbReference type="Gene3D" id="3.40.50.1820">
    <property type="entry name" value="alpha/beta hydrolase"/>
    <property type="match status" value="1"/>
</dbReference>
<proteinExistence type="predicted"/>
<sequence>MNPVILVPGLRGPSPEHWQEHLARRPGAVHLRTDRDPLDLDARCRDLEESVAAASGPVILVAHSAGVLTLVHWAQRFGPRTTDRVTEALLVTPPTLRSELPAVYPRLAQLEAAGWLPIPTRPLPFAATVCLSDDDPLGPPEQVRDLAAAWGAVVLGLGRVGHANPASGLGPWPLMDSLVTATLDEYYLAEAS</sequence>
<dbReference type="Proteomes" id="UP000008366">
    <property type="component" value="Unassembled WGS sequence"/>
</dbReference>
<dbReference type="eggNOG" id="COG3545">
    <property type="taxonomic scope" value="Bacteria"/>
</dbReference>
<organism evidence="1 2">
    <name type="scientific">Kineosphaera limosa NBRC 100340</name>
    <dbReference type="NCBI Taxonomy" id="1184609"/>
    <lineage>
        <taxon>Bacteria</taxon>
        <taxon>Bacillati</taxon>
        <taxon>Actinomycetota</taxon>
        <taxon>Actinomycetes</taxon>
        <taxon>Micrococcales</taxon>
        <taxon>Dermatophilaceae</taxon>
        <taxon>Kineosphaera</taxon>
    </lineage>
</organism>
<dbReference type="SUPFAM" id="SSF53474">
    <property type="entry name" value="alpha/beta-Hydrolases"/>
    <property type="match status" value="1"/>
</dbReference>
<evidence type="ECO:0000313" key="2">
    <source>
        <dbReference type="Proteomes" id="UP000008366"/>
    </source>
</evidence>